<dbReference type="RefSeq" id="WP_279626955.1">
    <property type="nucleotide sequence ID" value="NZ_FNVG01000020.1"/>
</dbReference>
<keyword evidence="3" id="KW-0106">Calcium</keyword>
<dbReference type="GO" id="GO:0016020">
    <property type="term" value="C:membrane"/>
    <property type="evidence" value="ECO:0007669"/>
    <property type="project" value="InterPro"/>
</dbReference>
<dbReference type="GO" id="GO:0005509">
    <property type="term" value="F:calcium ion binding"/>
    <property type="evidence" value="ECO:0007669"/>
    <property type="project" value="InterPro"/>
</dbReference>
<gene>
    <name evidence="5" type="ORF">SAMN04488244_12062</name>
</gene>
<dbReference type="SUPFAM" id="SSF51120">
    <property type="entry name" value="beta-Roll"/>
    <property type="match status" value="1"/>
</dbReference>
<dbReference type="SMART" id="SM00237">
    <property type="entry name" value="Calx_beta"/>
    <property type="match status" value="3"/>
</dbReference>
<dbReference type="Pfam" id="PF00353">
    <property type="entry name" value="HemolysinCabind"/>
    <property type="match status" value="1"/>
</dbReference>
<dbReference type="InterPro" id="IPR001343">
    <property type="entry name" value="Hemolysn_Ca-bd"/>
</dbReference>
<keyword evidence="6" id="KW-1185">Reference proteome</keyword>
<evidence type="ECO:0000256" key="3">
    <source>
        <dbReference type="ARBA" id="ARBA00022837"/>
    </source>
</evidence>
<sequence length="962" mass="100995">LVEGSESFTVNVSGVEDGEGNAIFEALNLDGASQLTHITDEGDPGPEDTVTVTLEGPESIVEGDTSTTYTVTLSSAAPIGSVVTLSYTDGTATAGEDYTKTLTAIVGGDGTTATFTIDTLDDDLAEGSENFTVSVSGVEDGEGNAVFEALNLDGASQLTHITDEDIPGPEDTVTVTLEGPESIVEGDTSSTYTVKLSSAAPIGSVVTLSYTDGTATAGEDYTKTLTAIVGGDGTTATFTIDTLDDNLVEGSESFTVSVSGVEDGEGNAIFEALNLDGASQLTNITDEGDPGPEDTVTVTLDGPENIVEGDTSTTYTVTLSSAAPVGSVVTLSYTDGTATAGEDYTKTLSAIVGGDGTTATFTIDTLDDNLAEGSESFTVSVSGVEDGDGNAIFEALNLDGASQQTTIIDEDIPGPEDTVKVTLQGPDYVTEGQQTGIYTVSLSEPVPENSVITLSYTYTTASNEDIVETTQAIVGPDGVTATFTIDTVDDLLWEGDENFSVSVSGVTTSAGAPIFEALDLSEATQETTIIDFGDTPPEVTSFEYFASEDTIPIDFSDFITDLEDDQSADKNTFIKIENEPAYGQLYFISGSGQRFDLDEGDMIEDTYDIYYELDVAFDATVDGFTGDLNELLEQGIELTGGTYSGSAPHDNLTVEEIGFDGSGVLKQRGYFTKRFDESGQGKETESAEKEYMSVKFNGGLVTSLTVGTGAMTGSFNNGDSLILIYLYRDGVLVDEDPVIMDGSKFVPSEKQAEILVNSTEPFDEIRIIAVDETDQNAGFVLQSIDIHEAQVNDQFVYSAVDSDGNPSEETATVDVNILTNGNLDIEDDVDFAVQGGNGVTVIHGTDGDDLLIGGLGDDVMTGGLGNDSFKWVEADLDGGFDVITDFSQQAGNSDVIDFSDLFDETDTLENLLDSNIIDVSEQDGNTYINVDKGEGRTVTIELEGVTGVTNDVLNSIIVIHDT</sequence>
<feature type="domain" description="Calx-beta" evidence="4">
    <location>
        <begin position="39"/>
        <end position="136"/>
    </location>
</feature>
<name>A0A1H6B9H5_9VIBR</name>
<proteinExistence type="predicted"/>
<protein>
    <submittedName>
        <fullName evidence="5">Calx-beta domain-containing protein</fullName>
    </submittedName>
</protein>
<accession>A0A1H6B9H5</accession>
<dbReference type="EMBL" id="FNVG01000020">
    <property type="protein sequence ID" value="SEG57408.1"/>
    <property type="molecule type" value="Genomic_DNA"/>
</dbReference>
<keyword evidence="2" id="KW-0677">Repeat</keyword>
<reference evidence="6" key="1">
    <citation type="submission" date="2016-10" db="EMBL/GenBank/DDBJ databases">
        <authorList>
            <person name="Varghese N."/>
            <person name="Submissions S."/>
        </authorList>
    </citation>
    <scope>NUCLEOTIDE SEQUENCE [LARGE SCALE GENOMIC DNA]</scope>
    <source>
        <strain evidence="6">CGMCC 1.7062</strain>
    </source>
</reference>
<dbReference type="GO" id="GO:0007154">
    <property type="term" value="P:cell communication"/>
    <property type="evidence" value="ECO:0007669"/>
    <property type="project" value="InterPro"/>
</dbReference>
<dbReference type="InterPro" id="IPR011049">
    <property type="entry name" value="Serralysin-like_metalloprot_C"/>
</dbReference>
<keyword evidence="1" id="KW-0732">Signal</keyword>
<dbReference type="AlphaFoldDB" id="A0A1H6B9H5"/>
<evidence type="ECO:0000256" key="1">
    <source>
        <dbReference type="ARBA" id="ARBA00022729"/>
    </source>
</evidence>
<evidence type="ECO:0000313" key="6">
    <source>
        <dbReference type="Proteomes" id="UP000236721"/>
    </source>
</evidence>
<evidence type="ECO:0000259" key="4">
    <source>
        <dbReference type="SMART" id="SM00237"/>
    </source>
</evidence>
<dbReference type="Gene3D" id="2.60.40.2030">
    <property type="match status" value="4"/>
</dbReference>
<feature type="domain" description="Calx-beta" evidence="4">
    <location>
        <begin position="282"/>
        <end position="382"/>
    </location>
</feature>
<dbReference type="InterPro" id="IPR003644">
    <property type="entry name" value="Calx_beta"/>
</dbReference>
<evidence type="ECO:0000313" key="5">
    <source>
        <dbReference type="EMBL" id="SEG57408.1"/>
    </source>
</evidence>
<dbReference type="Pfam" id="PF03160">
    <property type="entry name" value="Calx-beta"/>
    <property type="match status" value="4"/>
</dbReference>
<dbReference type="Proteomes" id="UP000236721">
    <property type="component" value="Unassembled WGS sequence"/>
</dbReference>
<dbReference type="Gene3D" id="2.150.10.10">
    <property type="entry name" value="Serralysin-like metalloprotease, C-terminal"/>
    <property type="match status" value="1"/>
</dbReference>
<organism evidence="5 6">
    <name type="scientific">Vibrio hangzhouensis</name>
    <dbReference type="NCBI Taxonomy" id="462991"/>
    <lineage>
        <taxon>Bacteria</taxon>
        <taxon>Pseudomonadati</taxon>
        <taxon>Pseudomonadota</taxon>
        <taxon>Gammaproteobacteria</taxon>
        <taxon>Vibrionales</taxon>
        <taxon>Vibrionaceae</taxon>
        <taxon>Vibrio</taxon>
    </lineage>
</organism>
<dbReference type="InterPro" id="IPR038081">
    <property type="entry name" value="CalX-like_sf"/>
</dbReference>
<evidence type="ECO:0000256" key="2">
    <source>
        <dbReference type="ARBA" id="ARBA00022737"/>
    </source>
</evidence>
<feature type="domain" description="Calx-beta" evidence="4">
    <location>
        <begin position="162"/>
        <end position="259"/>
    </location>
</feature>
<feature type="non-terminal residue" evidence="5">
    <location>
        <position position="1"/>
    </location>
</feature>
<dbReference type="SUPFAM" id="SSF141072">
    <property type="entry name" value="CalX-like"/>
    <property type="match status" value="4"/>
</dbReference>